<keyword evidence="5" id="KW-1185">Reference proteome</keyword>
<dbReference type="EMBL" id="BAABAB010000001">
    <property type="protein sequence ID" value="GAA3602489.1"/>
    <property type="molecule type" value="Genomic_DNA"/>
</dbReference>
<name>A0ABP6ZEV5_9ACTN</name>
<dbReference type="Proteomes" id="UP001501490">
    <property type="component" value="Unassembled WGS sequence"/>
</dbReference>
<evidence type="ECO:0000313" key="5">
    <source>
        <dbReference type="Proteomes" id="UP001501490"/>
    </source>
</evidence>
<comment type="caution">
    <text evidence="4">The sequence shown here is derived from an EMBL/GenBank/DDBJ whole genome shotgun (WGS) entry which is preliminary data.</text>
</comment>
<dbReference type="Pfam" id="PF04434">
    <property type="entry name" value="SWIM"/>
    <property type="match status" value="1"/>
</dbReference>
<dbReference type="InterPro" id="IPR007527">
    <property type="entry name" value="Znf_SWIM"/>
</dbReference>
<keyword evidence="1" id="KW-0862">Zinc</keyword>
<sequence length="450" mass="47874">MSEPPFTLALMSDPARAQVLRLAPDSASMVAAQRLARSGSWRDVGGSERGIWGLCAGSAAAPYETVVDLAGMDGACTCPSRKRPCKHVLALLLLWTDDGIGVAAEPQFVTRWFDRRSAAAQRAATTIRGGTERGSGLADPDAAAKRAAERRRRVDLGLTELDTWLRDQVRAGLATLPRAGYGHFDAVAARMVDAQAPGVAGTLRGIPGELVGADWPERALHALGGLRLLVRAHQGLDRLPPDLAATVRSRVGYPVSKDEVLRGPGVADRWHALAAVDTIEFQLESRRVWLLGERTGRWAVWLAFAVPGQPMDTSVQPGQLIDGDLHFYPGSGQHRALVGAGRRTDPVPFPPRGEGLAEVRAAFAELLAADPWASRMPALVRGVPVAPDEPGRPWLLADGAGETCSLEDAGTDPWMLLAHSCGDPISVFGEWHGGRLLPLAVLAEPAAVPA</sequence>
<proteinExistence type="predicted"/>
<evidence type="ECO:0000313" key="4">
    <source>
        <dbReference type="EMBL" id="GAA3602489.1"/>
    </source>
</evidence>
<evidence type="ECO:0000256" key="2">
    <source>
        <dbReference type="SAM" id="MobiDB-lite"/>
    </source>
</evidence>
<gene>
    <name evidence="4" type="ORF">GCM10022236_00360</name>
</gene>
<reference evidence="5" key="1">
    <citation type="journal article" date="2019" name="Int. J. Syst. Evol. Microbiol.">
        <title>The Global Catalogue of Microorganisms (GCM) 10K type strain sequencing project: providing services to taxonomists for standard genome sequencing and annotation.</title>
        <authorList>
            <consortium name="The Broad Institute Genomics Platform"/>
            <consortium name="The Broad Institute Genome Sequencing Center for Infectious Disease"/>
            <person name="Wu L."/>
            <person name="Ma J."/>
        </authorList>
    </citation>
    <scope>NUCLEOTIDE SEQUENCE [LARGE SCALE GENOMIC DNA]</scope>
    <source>
        <strain evidence="5">JCM 16929</strain>
    </source>
</reference>
<feature type="domain" description="SWIM-type" evidence="3">
    <location>
        <begin position="63"/>
        <end position="96"/>
    </location>
</feature>
<evidence type="ECO:0000259" key="3">
    <source>
        <dbReference type="PROSITE" id="PS50966"/>
    </source>
</evidence>
<keyword evidence="1" id="KW-0863">Zinc-finger</keyword>
<feature type="region of interest" description="Disordered" evidence="2">
    <location>
        <begin position="124"/>
        <end position="144"/>
    </location>
</feature>
<organism evidence="4 5">
    <name type="scientific">Microlunatus ginsengisoli</name>
    <dbReference type="NCBI Taxonomy" id="363863"/>
    <lineage>
        <taxon>Bacteria</taxon>
        <taxon>Bacillati</taxon>
        <taxon>Actinomycetota</taxon>
        <taxon>Actinomycetes</taxon>
        <taxon>Propionibacteriales</taxon>
        <taxon>Propionibacteriaceae</taxon>
        <taxon>Microlunatus</taxon>
    </lineage>
</organism>
<evidence type="ECO:0000256" key="1">
    <source>
        <dbReference type="PROSITE-ProRule" id="PRU00325"/>
    </source>
</evidence>
<dbReference type="PROSITE" id="PS50966">
    <property type="entry name" value="ZF_SWIM"/>
    <property type="match status" value="1"/>
</dbReference>
<accession>A0ABP6ZEV5</accession>
<keyword evidence="1" id="KW-0479">Metal-binding</keyword>
<protein>
    <submittedName>
        <fullName evidence="4">SWIM zinc finger family protein</fullName>
    </submittedName>
</protein>